<dbReference type="RefSeq" id="WP_092355228.1">
    <property type="nucleotide sequence ID" value="NZ_CAOKXG010000017.1"/>
</dbReference>
<keyword evidence="1" id="KW-0472">Membrane</keyword>
<dbReference type="InterPro" id="IPR010540">
    <property type="entry name" value="CmpB_TMEM229"/>
</dbReference>
<keyword evidence="1" id="KW-0812">Transmembrane</keyword>
<name>A0A1I0GHE9_9FIRM</name>
<protein>
    <submittedName>
        <fullName evidence="2">Putative ABC-transporter type IV</fullName>
    </submittedName>
</protein>
<feature type="transmembrane region" description="Helical" evidence="1">
    <location>
        <begin position="101"/>
        <end position="120"/>
    </location>
</feature>
<reference evidence="3" key="1">
    <citation type="submission" date="2016-10" db="EMBL/GenBank/DDBJ databases">
        <authorList>
            <person name="Varghese N."/>
            <person name="Submissions S."/>
        </authorList>
    </citation>
    <scope>NUCLEOTIDE SEQUENCE [LARGE SCALE GENOMIC DNA]</scope>
    <source>
        <strain evidence="3">DSM 1551</strain>
    </source>
</reference>
<organism evidence="2 3">
    <name type="scientific">Thomasclavelia cocleata</name>
    <dbReference type="NCBI Taxonomy" id="69824"/>
    <lineage>
        <taxon>Bacteria</taxon>
        <taxon>Bacillati</taxon>
        <taxon>Bacillota</taxon>
        <taxon>Erysipelotrichia</taxon>
        <taxon>Erysipelotrichales</taxon>
        <taxon>Coprobacillaceae</taxon>
        <taxon>Thomasclavelia</taxon>
    </lineage>
</organism>
<evidence type="ECO:0000313" key="3">
    <source>
        <dbReference type="Proteomes" id="UP000198558"/>
    </source>
</evidence>
<keyword evidence="1" id="KW-1133">Transmembrane helix</keyword>
<feature type="transmembrane region" description="Helical" evidence="1">
    <location>
        <begin position="135"/>
        <end position="152"/>
    </location>
</feature>
<dbReference type="EMBL" id="FOIN01000029">
    <property type="protein sequence ID" value="SET69533.1"/>
    <property type="molecule type" value="Genomic_DNA"/>
</dbReference>
<keyword evidence="3" id="KW-1185">Reference proteome</keyword>
<dbReference type="Proteomes" id="UP000198558">
    <property type="component" value="Unassembled WGS sequence"/>
</dbReference>
<gene>
    <name evidence="2" type="ORF">SAMN04489758_1295</name>
</gene>
<proteinExistence type="predicted"/>
<dbReference type="GeneID" id="78288988"/>
<dbReference type="OrthoDB" id="9789229at2"/>
<feature type="transmembrane region" description="Helical" evidence="1">
    <location>
        <begin position="60"/>
        <end position="80"/>
    </location>
</feature>
<accession>A0A1I0GHE9</accession>
<evidence type="ECO:0000256" key="1">
    <source>
        <dbReference type="SAM" id="Phobius"/>
    </source>
</evidence>
<feature type="transmembrane region" description="Helical" evidence="1">
    <location>
        <begin position="6"/>
        <end position="23"/>
    </location>
</feature>
<sequence length="159" mass="18919">MIKFAIYTFLGFIMESIYVSILNKKIYFSGLLKGPFIPLYGFGALLILKTTPYYQNNFDTFFYSLVCCTTLEYLTHYFLVTDSKIEIWNYSKIPHNHHSRICMFYSLMWGILGIILVNYIDPFINNILIHLNYDLLNIIALIYVLTIIYQFYNHNYNNH</sequence>
<evidence type="ECO:0000313" key="2">
    <source>
        <dbReference type="EMBL" id="SET69533.1"/>
    </source>
</evidence>
<dbReference type="Pfam" id="PF06541">
    <property type="entry name" value="ABC_trans_CmpB"/>
    <property type="match status" value="1"/>
</dbReference>
<feature type="transmembrane region" description="Helical" evidence="1">
    <location>
        <begin position="30"/>
        <end position="48"/>
    </location>
</feature>
<dbReference type="AlphaFoldDB" id="A0A1I0GHE9"/>